<proteinExistence type="predicted"/>
<gene>
    <name evidence="2" type="ORF">SCHPADRAFT_936789</name>
</gene>
<evidence type="ECO:0000256" key="1">
    <source>
        <dbReference type="SAM" id="Coils"/>
    </source>
</evidence>
<dbReference type="OrthoDB" id="2423195at2759"/>
<dbReference type="EMBL" id="KQ085901">
    <property type="protein sequence ID" value="KLO17770.1"/>
    <property type="molecule type" value="Genomic_DNA"/>
</dbReference>
<keyword evidence="3" id="KW-1185">Reference proteome</keyword>
<name>A0A0H2S086_9AGAM</name>
<reference evidence="2 3" key="1">
    <citation type="submission" date="2015-04" db="EMBL/GenBank/DDBJ databases">
        <title>Complete genome sequence of Schizopora paradoxa KUC8140, a cosmopolitan wood degrader in East Asia.</title>
        <authorList>
            <consortium name="DOE Joint Genome Institute"/>
            <person name="Min B."/>
            <person name="Park H."/>
            <person name="Jang Y."/>
            <person name="Kim J.-J."/>
            <person name="Kim K.H."/>
            <person name="Pangilinan J."/>
            <person name="Lipzen A."/>
            <person name="Riley R."/>
            <person name="Grigoriev I.V."/>
            <person name="Spatafora J.W."/>
            <person name="Choi I.-G."/>
        </authorList>
    </citation>
    <scope>NUCLEOTIDE SEQUENCE [LARGE SCALE GENOMIC DNA]</scope>
    <source>
        <strain evidence="2 3">KUC8140</strain>
    </source>
</reference>
<protein>
    <submittedName>
        <fullName evidence="2">Uncharacterized protein</fullName>
    </submittedName>
</protein>
<dbReference type="AlphaFoldDB" id="A0A0H2S086"/>
<dbReference type="InParanoid" id="A0A0H2S086"/>
<feature type="coiled-coil region" evidence="1">
    <location>
        <begin position="139"/>
        <end position="221"/>
    </location>
</feature>
<accession>A0A0H2S086</accession>
<evidence type="ECO:0000313" key="3">
    <source>
        <dbReference type="Proteomes" id="UP000053477"/>
    </source>
</evidence>
<keyword evidence="1" id="KW-0175">Coiled coil</keyword>
<organism evidence="2 3">
    <name type="scientific">Schizopora paradoxa</name>
    <dbReference type="NCBI Taxonomy" id="27342"/>
    <lineage>
        <taxon>Eukaryota</taxon>
        <taxon>Fungi</taxon>
        <taxon>Dikarya</taxon>
        <taxon>Basidiomycota</taxon>
        <taxon>Agaricomycotina</taxon>
        <taxon>Agaricomycetes</taxon>
        <taxon>Hymenochaetales</taxon>
        <taxon>Schizoporaceae</taxon>
        <taxon>Schizopora</taxon>
    </lineage>
</organism>
<dbReference type="Proteomes" id="UP000053477">
    <property type="component" value="Unassembled WGS sequence"/>
</dbReference>
<sequence>MSLPIDSAAFFASASAPPTVVGPGFFPSSSSCSGLGYYPATYRDSFPWLRSRIDGFGYSAFVPEGTFKVEEARLEALKEWSAANQKREEARLKTESELEEFILSRASSEAQFWKNSLVLLDVQRQIAEAQLAKAKDTTLDQLIARKALADAERAELEKDITAKALTRKANADADRAEEEVELVKCQHKKVEKEKVKLDWEIQVVQAEKARFESEKAKFDAERVKFEAEKAKFAVEAQLATAQAAAAAAANATANATAAAPPAPPPAEKKDLIAKLTQMEPCSGGYPWIDKPNEGGFRCEGGSHFKTYAEARAMAASGKK</sequence>
<evidence type="ECO:0000313" key="2">
    <source>
        <dbReference type="EMBL" id="KLO17770.1"/>
    </source>
</evidence>